<keyword evidence="6 8" id="KW-0722">Serine protease inhibitor</keyword>
<dbReference type="EMBL" id="JADBDZ010000001">
    <property type="protein sequence ID" value="MBE1533848.1"/>
    <property type="molecule type" value="Genomic_DNA"/>
</dbReference>
<protein>
    <recommendedName>
        <fullName evidence="9">Subtilisin inhibitor domain-containing protein</fullName>
    </recommendedName>
</protein>
<feature type="domain" description="Subtilisin inhibitor" evidence="9">
    <location>
        <begin position="26"/>
        <end position="110"/>
    </location>
</feature>
<dbReference type="InterPro" id="IPR023549">
    <property type="entry name" value="Subtilisin_inhibitor"/>
</dbReference>
<dbReference type="SUPFAM" id="SSF55399">
    <property type="entry name" value="Subtilisin inhibitor"/>
    <property type="match status" value="1"/>
</dbReference>
<name>A0ABR9JTL5_9ACTN</name>
<evidence type="ECO:0000256" key="2">
    <source>
        <dbReference type="ARBA" id="ARBA00010472"/>
    </source>
</evidence>
<dbReference type="Gene3D" id="3.30.350.10">
    <property type="entry name" value="Subtilisin inhibitor-like"/>
    <property type="match status" value="1"/>
</dbReference>
<dbReference type="InterPro" id="IPR036819">
    <property type="entry name" value="Subtilisin_inhibitor-like_sf"/>
</dbReference>
<proteinExistence type="inferred from homology"/>
<sequence>MPHTLGSVLVGAALALLPVAHSDSGTSLRLTLKHPGRESAGPRTATLRCEPPGGRHAEAMRACSDLKESGGRFEHEPDGRMCTAIHSPVSVKAEGTWRGRPVRFRKTYPNDCVMRSRTGMVFAF</sequence>
<evidence type="ECO:0000313" key="10">
    <source>
        <dbReference type="EMBL" id="MBE1533848.1"/>
    </source>
</evidence>
<evidence type="ECO:0000256" key="8">
    <source>
        <dbReference type="RuleBase" id="RU003471"/>
    </source>
</evidence>
<evidence type="ECO:0000256" key="7">
    <source>
        <dbReference type="ARBA" id="ARBA00023157"/>
    </source>
</evidence>
<accession>A0ABR9JTL5</accession>
<gene>
    <name evidence="10" type="ORF">H4W34_003681</name>
</gene>
<reference evidence="10 11" key="1">
    <citation type="submission" date="2020-10" db="EMBL/GenBank/DDBJ databases">
        <title>Sequencing the genomes of 1000 actinobacteria strains.</title>
        <authorList>
            <person name="Klenk H.-P."/>
        </authorList>
    </citation>
    <scope>NUCLEOTIDE SEQUENCE [LARGE SCALE GENOMIC DNA]</scope>
    <source>
        <strain evidence="10 11">DSM 46744</strain>
    </source>
</reference>
<evidence type="ECO:0000256" key="1">
    <source>
        <dbReference type="ARBA" id="ARBA00004613"/>
    </source>
</evidence>
<organism evidence="10 11">
    <name type="scientific">Actinomadura algeriensis</name>
    <dbReference type="NCBI Taxonomy" id="1679523"/>
    <lineage>
        <taxon>Bacteria</taxon>
        <taxon>Bacillati</taxon>
        <taxon>Actinomycetota</taxon>
        <taxon>Actinomycetes</taxon>
        <taxon>Streptosporangiales</taxon>
        <taxon>Thermomonosporaceae</taxon>
        <taxon>Actinomadura</taxon>
    </lineage>
</organism>
<keyword evidence="11" id="KW-1185">Reference proteome</keyword>
<keyword evidence="5 8" id="KW-0646">Protease inhibitor</keyword>
<keyword evidence="7" id="KW-1015">Disulfide bond</keyword>
<evidence type="ECO:0000256" key="4">
    <source>
        <dbReference type="ARBA" id="ARBA00022525"/>
    </source>
</evidence>
<dbReference type="InterPro" id="IPR000691">
    <property type="entry name" value="Prot_inh_I16_SSI"/>
</dbReference>
<evidence type="ECO:0000256" key="6">
    <source>
        <dbReference type="ARBA" id="ARBA00022900"/>
    </source>
</evidence>
<dbReference type="RefSeq" id="WP_192760323.1">
    <property type="nucleotide sequence ID" value="NZ_JADBDZ010000001.1"/>
</dbReference>
<comment type="subunit">
    <text evidence="3">Homodimer.</text>
</comment>
<comment type="similarity">
    <text evidence="2 8">Belongs to the protease inhibitor I16 (SSI) family.</text>
</comment>
<dbReference type="Proteomes" id="UP000627838">
    <property type="component" value="Unassembled WGS sequence"/>
</dbReference>
<comment type="caution">
    <text evidence="10">The sequence shown here is derived from an EMBL/GenBank/DDBJ whole genome shotgun (WGS) entry which is preliminary data.</text>
</comment>
<comment type="subcellular location">
    <subcellularLocation>
        <location evidence="1">Secreted</location>
    </subcellularLocation>
</comment>
<dbReference type="Pfam" id="PF00720">
    <property type="entry name" value="SSI"/>
    <property type="match status" value="1"/>
</dbReference>
<dbReference type="PRINTS" id="PR00294">
    <property type="entry name" value="SSBTLNINHBTR"/>
</dbReference>
<keyword evidence="4" id="KW-0964">Secreted</keyword>
<evidence type="ECO:0000259" key="9">
    <source>
        <dbReference type="Pfam" id="PF00720"/>
    </source>
</evidence>
<evidence type="ECO:0000313" key="11">
    <source>
        <dbReference type="Proteomes" id="UP000627838"/>
    </source>
</evidence>
<evidence type="ECO:0000256" key="3">
    <source>
        <dbReference type="ARBA" id="ARBA00011738"/>
    </source>
</evidence>
<evidence type="ECO:0000256" key="5">
    <source>
        <dbReference type="ARBA" id="ARBA00022690"/>
    </source>
</evidence>